<dbReference type="AlphaFoldDB" id="A0A4R3J915"/>
<protein>
    <submittedName>
        <fullName evidence="2">Uncharacterized protein</fullName>
    </submittedName>
</protein>
<name>A0A4R3J915_9FIRM</name>
<proteinExistence type="predicted"/>
<dbReference type="Proteomes" id="UP000294613">
    <property type="component" value="Unassembled WGS sequence"/>
</dbReference>
<organism evidence="2 3">
    <name type="scientific">Faecalimonas umbilicata</name>
    <dbReference type="NCBI Taxonomy" id="1912855"/>
    <lineage>
        <taxon>Bacteria</taxon>
        <taxon>Bacillati</taxon>
        <taxon>Bacillota</taxon>
        <taxon>Clostridia</taxon>
        <taxon>Lachnospirales</taxon>
        <taxon>Lachnospiraceae</taxon>
        <taxon>Faecalimonas</taxon>
    </lineage>
</organism>
<evidence type="ECO:0000313" key="2">
    <source>
        <dbReference type="EMBL" id="TCS62032.1"/>
    </source>
</evidence>
<sequence>MDVETHGSISLLSNKEKLSLKVKGSGTIVVRIGSENKNYELNGKDETIIEHTFGDQREVEIQNAKIISEMNVAENGISSIILNGCSKLNKLLIFLIGS</sequence>
<reference evidence="1 4" key="1">
    <citation type="journal article" date="2018" name="Int. J. Syst. Evol. Microbiol.">
        <title>Draft Genome Sequence of Faecalimonas umbilicata JCM 30896T, an Acetate-Producing Bacterium Isolated from Human Feces.</title>
        <authorList>
            <person name="Sakamoto M."/>
            <person name="Ikeyama N."/>
            <person name="Yuki M."/>
            <person name="Ohkuma M."/>
        </authorList>
    </citation>
    <scope>NUCLEOTIDE SEQUENCE [LARGE SCALE GENOMIC DNA]</scope>
    <source>
        <strain evidence="1 4">EGH7</strain>
    </source>
</reference>
<dbReference type="RefSeq" id="WP_116441726.1">
    <property type="nucleotide sequence ID" value="NZ_BHEO01000008.1"/>
</dbReference>
<evidence type="ECO:0000313" key="4">
    <source>
        <dbReference type="Proteomes" id="UP000702954"/>
    </source>
</evidence>
<evidence type="ECO:0000313" key="3">
    <source>
        <dbReference type="Proteomes" id="UP000294613"/>
    </source>
</evidence>
<comment type="caution">
    <text evidence="2">The sequence shown here is derived from an EMBL/GenBank/DDBJ whole genome shotgun (WGS) entry which is preliminary data.</text>
</comment>
<gene>
    <name evidence="2" type="ORF">EDD74_13424</name>
    <name evidence="1" type="ORF">FAEUMB_17390</name>
</gene>
<dbReference type="Proteomes" id="UP000702954">
    <property type="component" value="Unassembled WGS sequence"/>
</dbReference>
<keyword evidence="4" id="KW-1185">Reference proteome</keyword>
<accession>A0A4R3J915</accession>
<evidence type="ECO:0000313" key="1">
    <source>
        <dbReference type="EMBL" id="GBU05198.1"/>
    </source>
</evidence>
<reference evidence="2 3" key="2">
    <citation type="submission" date="2019-03" db="EMBL/GenBank/DDBJ databases">
        <title>Genomic Encyclopedia of Type Strains, Phase IV (KMG-IV): sequencing the most valuable type-strain genomes for metagenomic binning, comparative biology and taxonomic classification.</title>
        <authorList>
            <person name="Goeker M."/>
        </authorList>
    </citation>
    <scope>NUCLEOTIDE SEQUENCE [LARGE SCALE GENOMIC DNA]</scope>
    <source>
        <strain evidence="2 3">DSM 103426</strain>
    </source>
</reference>
<dbReference type="EMBL" id="BHEO01000008">
    <property type="protein sequence ID" value="GBU05198.1"/>
    <property type="molecule type" value="Genomic_DNA"/>
</dbReference>
<dbReference type="EMBL" id="SLZV01000034">
    <property type="protein sequence ID" value="TCS62032.1"/>
    <property type="molecule type" value="Genomic_DNA"/>
</dbReference>